<dbReference type="EMBL" id="LCDF01000021">
    <property type="protein sequence ID" value="KKS46983.1"/>
    <property type="molecule type" value="Genomic_DNA"/>
</dbReference>
<keyword evidence="1" id="KW-0378">Hydrolase</keyword>
<dbReference type="Gene3D" id="2.40.70.10">
    <property type="entry name" value="Acid Proteases"/>
    <property type="match status" value="1"/>
</dbReference>
<dbReference type="AlphaFoldDB" id="A0A0G1CBG1"/>
<sequence length="152" mass="16741">MSNAFLFDYGISFKKSGVIEIFPAAEIRTINRKGEPISLFLLIDSGASISALPKEDAFALGIEAENGTQVYVGGISNEAVRGWQHNLKVNIGNQEITAPFIFLDNSNAPRILGRAIFFEKFSILFEGKNRRTGFFPANSKEAKAVKKIVDKI</sequence>
<dbReference type="SUPFAM" id="SSF50630">
    <property type="entry name" value="Acid proteases"/>
    <property type="match status" value="1"/>
</dbReference>
<dbReference type="InterPro" id="IPR021109">
    <property type="entry name" value="Peptidase_aspartic_dom_sf"/>
</dbReference>
<proteinExistence type="predicted"/>
<dbReference type="GO" id="GO:0006508">
    <property type="term" value="P:proteolysis"/>
    <property type="evidence" value="ECO:0007669"/>
    <property type="project" value="InterPro"/>
</dbReference>
<reference evidence="3" key="1">
    <citation type="journal article" date="2015" name="Nature">
        <title>rRNA introns, odd ribosomes, and small enigmatic genomes across a large radiation of phyla.</title>
        <authorList>
            <person name="Brown C.T."/>
            <person name="Hug L.A."/>
            <person name="Thomas B.C."/>
            <person name="Sharon I."/>
            <person name="Castelle C.J."/>
            <person name="Singh A."/>
            <person name="Wilkins M.J."/>
            <person name="Williams K.H."/>
            <person name="Banfield J.F."/>
        </authorList>
    </citation>
    <scope>NUCLEOTIDE SEQUENCE [LARGE SCALE GENOMIC DNA]</scope>
</reference>
<feature type="domain" description="Peptidase A2" evidence="2">
    <location>
        <begin position="39"/>
        <end position="116"/>
    </location>
</feature>
<evidence type="ECO:0000313" key="4">
    <source>
        <dbReference type="Proteomes" id="UP000034036"/>
    </source>
</evidence>
<dbReference type="InterPro" id="IPR001995">
    <property type="entry name" value="Peptidase_A2_cat"/>
</dbReference>
<gene>
    <name evidence="3" type="ORF">UV11_C0021G0014</name>
</gene>
<dbReference type="PROSITE" id="PS00141">
    <property type="entry name" value="ASP_PROTEASE"/>
    <property type="match status" value="1"/>
</dbReference>
<evidence type="ECO:0000313" key="3">
    <source>
        <dbReference type="EMBL" id="KKS46983.1"/>
    </source>
</evidence>
<dbReference type="GO" id="GO:0004190">
    <property type="term" value="F:aspartic-type endopeptidase activity"/>
    <property type="evidence" value="ECO:0007669"/>
    <property type="project" value="InterPro"/>
</dbReference>
<organism evidence="3 4">
    <name type="scientific">Candidatus Giovannonibacteria bacterium GW2011_GWF2_42_19</name>
    <dbReference type="NCBI Taxonomy" id="1618659"/>
    <lineage>
        <taxon>Bacteria</taxon>
        <taxon>Candidatus Giovannoniibacteriota</taxon>
    </lineage>
</organism>
<evidence type="ECO:0000256" key="1">
    <source>
        <dbReference type="ARBA" id="ARBA00022801"/>
    </source>
</evidence>
<dbReference type="STRING" id="1618659.UV11_C0021G0014"/>
<dbReference type="Pfam" id="PF13650">
    <property type="entry name" value="Asp_protease_2"/>
    <property type="match status" value="1"/>
</dbReference>
<accession>A0A0G1CBG1</accession>
<comment type="caution">
    <text evidence="3">The sequence shown here is derived from an EMBL/GenBank/DDBJ whole genome shotgun (WGS) entry which is preliminary data.</text>
</comment>
<dbReference type="PROSITE" id="PS50175">
    <property type="entry name" value="ASP_PROT_RETROV"/>
    <property type="match status" value="1"/>
</dbReference>
<dbReference type="CDD" id="cd00303">
    <property type="entry name" value="retropepsin_like"/>
    <property type="match status" value="1"/>
</dbReference>
<protein>
    <recommendedName>
        <fullName evidence="2">Peptidase A2 domain-containing protein</fullName>
    </recommendedName>
</protein>
<dbReference type="InterPro" id="IPR001969">
    <property type="entry name" value="Aspartic_peptidase_AS"/>
</dbReference>
<name>A0A0G1CBG1_9BACT</name>
<dbReference type="Proteomes" id="UP000034036">
    <property type="component" value="Unassembled WGS sequence"/>
</dbReference>
<evidence type="ECO:0000259" key="2">
    <source>
        <dbReference type="PROSITE" id="PS50175"/>
    </source>
</evidence>